<protein>
    <submittedName>
        <fullName evidence="3">YafY family protein</fullName>
    </submittedName>
</protein>
<accession>A0ABV1KLY5</accession>
<name>A0ABV1KLY5_9BACL</name>
<evidence type="ECO:0000313" key="3">
    <source>
        <dbReference type="EMBL" id="MEQ4481078.1"/>
    </source>
</evidence>
<evidence type="ECO:0000259" key="1">
    <source>
        <dbReference type="Pfam" id="PF08279"/>
    </source>
</evidence>
<dbReference type="InterPro" id="IPR051534">
    <property type="entry name" value="CBASS_pafABC_assoc_protein"/>
</dbReference>
<dbReference type="InterPro" id="IPR013196">
    <property type="entry name" value="HTH_11"/>
</dbReference>
<organism evidence="3 4">
    <name type="scientific">Cohnella silvisoli</name>
    <dbReference type="NCBI Taxonomy" id="2873699"/>
    <lineage>
        <taxon>Bacteria</taxon>
        <taxon>Bacillati</taxon>
        <taxon>Bacillota</taxon>
        <taxon>Bacilli</taxon>
        <taxon>Bacillales</taxon>
        <taxon>Paenibacillaceae</taxon>
        <taxon>Cohnella</taxon>
    </lineage>
</organism>
<dbReference type="InterPro" id="IPR036390">
    <property type="entry name" value="WH_DNA-bd_sf"/>
</dbReference>
<dbReference type="PROSITE" id="PS52050">
    <property type="entry name" value="WYL"/>
    <property type="match status" value="1"/>
</dbReference>
<comment type="caution">
    <text evidence="3">The sequence shown here is derived from an EMBL/GenBank/DDBJ whole genome shotgun (WGS) entry which is preliminary data.</text>
</comment>
<proteinExistence type="predicted"/>
<evidence type="ECO:0000259" key="2">
    <source>
        <dbReference type="Pfam" id="PF13280"/>
    </source>
</evidence>
<dbReference type="PANTHER" id="PTHR34580">
    <property type="match status" value="1"/>
</dbReference>
<dbReference type="Gene3D" id="1.10.10.10">
    <property type="entry name" value="Winged helix-like DNA-binding domain superfamily/Winged helix DNA-binding domain"/>
    <property type="match status" value="1"/>
</dbReference>
<feature type="domain" description="Helix-turn-helix type 11" evidence="1">
    <location>
        <begin position="8"/>
        <end position="60"/>
    </location>
</feature>
<sequence length="324" mass="37034">MSKADNMLSILWLLKTGKRMTAKKIAEALEINIRTVYRHIDSLCASGVPIIADSGHNGGYSLLRTFTEAPLFFDNDEQKALVHASIFALEAGYPYGEHLNRAINKLKRYTNPEQLDEINRHEIGFDVIHPPSDGSLEASLQQLEQSVASSSTVSIAYFKGNTTPSTQRQIDPYGLVFWKSKWYIVAFCHLRQDIRSFRVDRIQDISATEDRFERPAAFSARQYFLDTLLPDANDTKNLISVRIQGKEGAIRDLSDHWLFGHLIVDRSDTEIHFMAEEHYLLHYTPYILLGYGTSIRVSEPVALQQRMLQVTSKMMEYYQSVYTS</sequence>
<keyword evidence="4" id="KW-1185">Reference proteome</keyword>
<dbReference type="InterPro" id="IPR036388">
    <property type="entry name" value="WH-like_DNA-bd_sf"/>
</dbReference>
<dbReference type="SUPFAM" id="SSF46785">
    <property type="entry name" value="Winged helix' DNA-binding domain"/>
    <property type="match status" value="1"/>
</dbReference>
<dbReference type="EMBL" id="JASKHM010000001">
    <property type="protein sequence ID" value="MEQ4481078.1"/>
    <property type="molecule type" value="Genomic_DNA"/>
</dbReference>
<evidence type="ECO:0000313" key="4">
    <source>
        <dbReference type="Proteomes" id="UP001493487"/>
    </source>
</evidence>
<dbReference type="PANTHER" id="PTHR34580:SF3">
    <property type="entry name" value="PROTEIN PAFB"/>
    <property type="match status" value="1"/>
</dbReference>
<dbReference type="RefSeq" id="WP_232182465.1">
    <property type="nucleotide sequence ID" value="NZ_JAIOAP010000001.1"/>
</dbReference>
<dbReference type="InterPro" id="IPR026881">
    <property type="entry name" value="WYL_dom"/>
</dbReference>
<dbReference type="Proteomes" id="UP001493487">
    <property type="component" value="Unassembled WGS sequence"/>
</dbReference>
<gene>
    <name evidence="3" type="ORF">QJS35_01580</name>
</gene>
<reference evidence="3 4" key="1">
    <citation type="journal article" date="2023" name="Genome Announc.">
        <title>Pan-Genome Analyses of the Genus Cohnella and Proposal of the Novel Species Cohnella silvisoli sp. nov., Isolated from Forest Soil.</title>
        <authorList>
            <person name="Wang C."/>
            <person name="Mao L."/>
            <person name="Bao G."/>
            <person name="Zhu H."/>
        </authorList>
    </citation>
    <scope>NUCLEOTIDE SEQUENCE [LARGE SCALE GENOMIC DNA]</scope>
    <source>
        <strain evidence="3 4">NL03-T5-1</strain>
    </source>
</reference>
<feature type="domain" description="WYL" evidence="2">
    <location>
        <begin position="140"/>
        <end position="205"/>
    </location>
</feature>
<dbReference type="Pfam" id="PF13280">
    <property type="entry name" value="WYL"/>
    <property type="match status" value="1"/>
</dbReference>
<dbReference type="Pfam" id="PF08279">
    <property type="entry name" value="HTH_11"/>
    <property type="match status" value="1"/>
</dbReference>